<evidence type="ECO:0000256" key="4">
    <source>
        <dbReference type="ARBA" id="ARBA00022729"/>
    </source>
</evidence>
<reference evidence="10" key="2">
    <citation type="submission" date="2025-09" db="UniProtKB">
        <authorList>
            <consortium name="Ensembl"/>
        </authorList>
    </citation>
    <scope>IDENTIFICATION</scope>
</reference>
<dbReference type="Gene3D" id="2.60.120.200">
    <property type="match status" value="1"/>
</dbReference>
<evidence type="ECO:0000256" key="8">
    <source>
        <dbReference type="SAM" id="SignalP"/>
    </source>
</evidence>
<dbReference type="Proteomes" id="UP000694546">
    <property type="component" value="Chromosome 19"/>
</dbReference>
<keyword evidence="6" id="KW-0176">Collagen</keyword>
<name>A0A8C5CPA7_GADMO</name>
<feature type="region of interest" description="Disordered" evidence="7">
    <location>
        <begin position="311"/>
        <end position="489"/>
    </location>
</feature>
<dbReference type="GO" id="GO:0005201">
    <property type="term" value="F:extracellular matrix structural constituent"/>
    <property type="evidence" value="ECO:0007669"/>
    <property type="project" value="InterPro"/>
</dbReference>
<dbReference type="GeneTree" id="ENSGT00940000162727"/>
<evidence type="ECO:0000259" key="9">
    <source>
        <dbReference type="PROSITE" id="PS51461"/>
    </source>
</evidence>
<accession>A0A8C5CPA7</accession>
<dbReference type="Gene3D" id="2.60.120.1000">
    <property type="match status" value="2"/>
</dbReference>
<evidence type="ECO:0000256" key="1">
    <source>
        <dbReference type="ARBA" id="ARBA00004613"/>
    </source>
</evidence>
<dbReference type="GO" id="GO:0005615">
    <property type="term" value="C:extracellular space"/>
    <property type="evidence" value="ECO:0007669"/>
    <property type="project" value="TreeGrafter"/>
</dbReference>
<feature type="compositionally biased region" description="Low complexity" evidence="7">
    <location>
        <begin position="1015"/>
        <end position="1036"/>
    </location>
</feature>
<feature type="compositionally biased region" description="Low complexity" evidence="7">
    <location>
        <begin position="437"/>
        <end position="452"/>
    </location>
</feature>
<feature type="compositionally biased region" description="Low complexity" evidence="7">
    <location>
        <begin position="397"/>
        <end position="421"/>
    </location>
</feature>
<evidence type="ECO:0000256" key="5">
    <source>
        <dbReference type="ARBA" id="ARBA00022737"/>
    </source>
</evidence>
<feature type="chain" id="PRO_5047197983" description="Fibrillar collagen NC1 domain-containing protein" evidence="8">
    <location>
        <begin position="19"/>
        <end position="1392"/>
    </location>
</feature>
<keyword evidence="11" id="KW-1185">Reference proteome</keyword>
<feature type="region of interest" description="Disordered" evidence="7">
    <location>
        <begin position="643"/>
        <end position="672"/>
    </location>
</feature>
<feature type="compositionally biased region" description="Basic and acidic residues" evidence="7">
    <location>
        <begin position="834"/>
        <end position="861"/>
    </location>
</feature>
<dbReference type="InterPro" id="IPR013320">
    <property type="entry name" value="ConA-like_dom_sf"/>
</dbReference>
<dbReference type="PANTHER" id="PTHR24023">
    <property type="entry name" value="COLLAGEN ALPHA"/>
    <property type="match status" value="1"/>
</dbReference>
<protein>
    <recommendedName>
        <fullName evidence="9">Fibrillar collagen NC1 domain-containing protein</fullName>
    </recommendedName>
</protein>
<dbReference type="SUPFAM" id="SSF49899">
    <property type="entry name" value="Concanavalin A-like lectins/glucanases"/>
    <property type="match status" value="1"/>
</dbReference>
<dbReference type="InterPro" id="IPR048287">
    <property type="entry name" value="TSPN-like_N"/>
</dbReference>
<evidence type="ECO:0000313" key="11">
    <source>
        <dbReference type="Proteomes" id="UP000694546"/>
    </source>
</evidence>
<dbReference type="Pfam" id="PF01410">
    <property type="entry name" value="COLFI"/>
    <property type="match status" value="2"/>
</dbReference>
<sequence>MPTTPMNMILMFFSTARSSVLWLMHTTSALTPLSSSPSDVDILQKLGLKGEKASRSLPAGVIPFRSGIILTQRAQVEAPLLSVLPAGVWPDLLMVLSVRSHRVNSAFVFSLLSARNKLLLGLQLGQPGQLLLHTGPRTSVSLPYDPHDGQWHQLAVGLSGNRATLYASCGEQSGLAQELQGSFLLGKSSHQQTLAQFEGAICQFDLIPSAQAAYNYCKYIKKQCREADTYRPNLLPLMPILPRENVNKTSTPTAPGLQDGVRRTPGLSLARSVAAAASAVRYVDPILPTKPRPNKTTATPTVRGTVAPVTAHARLFSPPPKTRSQSVTAPLRAKVTQIKPYPPKGSTPKVAKPTPPKPTRHSNFGKTTAGTTHKKKPSVSVTASTKPLKKKTEPNQVSVPKKPTTPAKKPSPKSKWTTAKSRPSRLTPAKANSSRVAPSKAAFAKPKPSNPSISKTNPSNTIKPTKSVTTPPNLMKTTTTSPVTQRPTRGSYSLVTLPATAGFQSWDVPPTQFSLLAGPPGLKGEPGPPVRCFGTPGPHGNPGRPGPPGLKVCSPHSHTHARMHGPTHTKTFTRPSAHTHTQSPLLPSKPPAAATIFSTLNHVVIERGTLMFLLNGLISIHSFSVSKFKFNPYLFLLQGKTGERGPDGISGPPGAEGFPGDMGPPGENGLEGEKGKLGVRGLPGPTGVPGLEGDEGPLGPPGLTGLEGRMGRKGFPGKIGEEGVKGETGISGIVGPMGERGLVGFIGPVGESGLAGEKVNERFSPPCYRETMERCGCNGCTKYGLVGHPGTPGAGGPSGPPGTKVSMNSNPVFHQILRENQTCLEGEAGAAGHDGTKGEKGDMGQEGNNGDKGELGLKGKEGTPGFTGLTGVRGQEGKSGKMGERGKIGLKGAKGPIGHLGETGPMGKLGPPGFVGQKGSRGTTGHMNHFLFSQGEQGDDGKVEGPPGAPGDIGTPGDRGERGESGDPGYIGQIGFDGGRGKSGAPGLPGHPGLRGRQGPKGSKGDQGQKGKQGHIGAKGSRALQGVVGPMGPRGVVGREGQEGLPGMDGHPGKDGNKGMPGEHGDDGDFGVIGNAGARGKLGGPGLPGDQGTYGLKGERGLPGQVGPRGKRGFRGGMGLPGTQGDQGHKGRPGAPGDYGPKGIQGPKGPQGMMINIDKTNIFPGPLTTMFTLLDHQHLHKPAMDLPMLDQGAEIFKTIHYLSNLIQSLKNPLGNRDNPARICKDLHSCEHKVKDGTYWIDPNLGCSSDTVEVFCNFTEGGQTCLKPITVSKPEMSVGRVQMKFLHLLSSEAVQHITVHCLNAAVWSEEDGRPPGPGAATFRSWSGEMIHAGGELAPHVTEDSCWVNGRWHQTHFVFHSADPTLLPVVDILHLPRTSPGSHYHLEVGPVCFL</sequence>
<keyword evidence="2" id="KW-0964">Secreted</keyword>
<dbReference type="PANTHER" id="PTHR24023:SF1116">
    <property type="entry name" value="MACROPHAGE RECEPTOR WITH COLLAGENOUS STRUCTURE"/>
    <property type="match status" value="1"/>
</dbReference>
<dbReference type="InterPro" id="IPR008160">
    <property type="entry name" value="Collagen"/>
</dbReference>
<feature type="compositionally biased region" description="Polar residues" evidence="7">
    <location>
        <begin position="453"/>
        <end position="468"/>
    </location>
</feature>
<dbReference type="InterPro" id="IPR000885">
    <property type="entry name" value="Fib_collagen_C"/>
</dbReference>
<feature type="compositionally biased region" description="Low complexity" evidence="7">
    <location>
        <begin position="469"/>
        <end position="489"/>
    </location>
</feature>
<evidence type="ECO:0000256" key="7">
    <source>
        <dbReference type="SAM" id="MobiDB-lite"/>
    </source>
</evidence>
<keyword evidence="3" id="KW-0272">Extracellular matrix</keyword>
<comment type="subcellular location">
    <subcellularLocation>
        <location evidence="1">Secreted</location>
    </subcellularLocation>
</comment>
<feature type="compositionally biased region" description="Low complexity" evidence="7">
    <location>
        <begin position="985"/>
        <end position="1001"/>
    </location>
</feature>
<evidence type="ECO:0000256" key="2">
    <source>
        <dbReference type="ARBA" id="ARBA00022525"/>
    </source>
</evidence>
<feature type="signal peptide" evidence="8">
    <location>
        <begin position="1"/>
        <end position="18"/>
    </location>
</feature>
<evidence type="ECO:0000256" key="6">
    <source>
        <dbReference type="ARBA" id="ARBA00023119"/>
    </source>
</evidence>
<feature type="compositionally biased region" description="Gly residues" evidence="7">
    <location>
        <begin position="1080"/>
        <end position="1089"/>
    </location>
</feature>
<feature type="compositionally biased region" description="Basic and acidic residues" evidence="7">
    <location>
        <begin position="875"/>
        <end position="887"/>
    </location>
</feature>
<dbReference type="PROSITE" id="PS51461">
    <property type="entry name" value="NC1_FIB"/>
    <property type="match status" value="1"/>
</dbReference>
<dbReference type="GO" id="GO:0031012">
    <property type="term" value="C:extracellular matrix"/>
    <property type="evidence" value="ECO:0007669"/>
    <property type="project" value="TreeGrafter"/>
</dbReference>
<feature type="compositionally biased region" description="Basic and acidic residues" evidence="7">
    <location>
        <begin position="1051"/>
        <end position="1067"/>
    </location>
</feature>
<keyword evidence="5" id="KW-0677">Repeat</keyword>
<feature type="region of interest" description="Disordered" evidence="7">
    <location>
        <begin position="828"/>
        <end position="896"/>
    </location>
</feature>
<reference evidence="10" key="1">
    <citation type="submission" date="2025-08" db="UniProtKB">
        <authorList>
            <consortium name="Ensembl"/>
        </authorList>
    </citation>
    <scope>IDENTIFICATION</scope>
</reference>
<dbReference type="InterPro" id="IPR050149">
    <property type="entry name" value="Collagen_superfamily"/>
</dbReference>
<evidence type="ECO:0000313" key="10">
    <source>
        <dbReference type="Ensembl" id="ENSGMOP00000064090.1"/>
    </source>
</evidence>
<keyword evidence="4 8" id="KW-0732">Signal</keyword>
<dbReference type="OMA" id="WEVPPTQ"/>
<proteinExistence type="predicted"/>
<feature type="compositionally biased region" description="Gly residues" evidence="7">
    <location>
        <begin position="975"/>
        <end position="984"/>
    </location>
</feature>
<dbReference type="GO" id="GO:0005581">
    <property type="term" value="C:collagen trimer"/>
    <property type="evidence" value="ECO:0007669"/>
    <property type="project" value="UniProtKB-KW"/>
</dbReference>
<dbReference type="SMART" id="SM00210">
    <property type="entry name" value="TSPN"/>
    <property type="match status" value="1"/>
</dbReference>
<dbReference type="Ensembl" id="ENSGMOT00000030964.1">
    <property type="protein sequence ID" value="ENSGMOP00000064090.1"/>
    <property type="gene ID" value="ENSGMOG00000034109.1"/>
</dbReference>
<dbReference type="SMART" id="SM00038">
    <property type="entry name" value="COLFI"/>
    <property type="match status" value="1"/>
</dbReference>
<feature type="domain" description="Fibrillar collagen NC1" evidence="9">
    <location>
        <begin position="1193"/>
        <end position="1392"/>
    </location>
</feature>
<organism evidence="10 11">
    <name type="scientific">Gadus morhua</name>
    <name type="common">Atlantic cod</name>
    <dbReference type="NCBI Taxonomy" id="8049"/>
    <lineage>
        <taxon>Eukaryota</taxon>
        <taxon>Metazoa</taxon>
        <taxon>Chordata</taxon>
        <taxon>Craniata</taxon>
        <taxon>Vertebrata</taxon>
        <taxon>Euteleostomi</taxon>
        <taxon>Actinopterygii</taxon>
        <taxon>Neopterygii</taxon>
        <taxon>Teleostei</taxon>
        <taxon>Neoteleostei</taxon>
        <taxon>Acanthomorphata</taxon>
        <taxon>Zeiogadaria</taxon>
        <taxon>Gadariae</taxon>
        <taxon>Gadiformes</taxon>
        <taxon>Gadoidei</taxon>
        <taxon>Gadidae</taxon>
        <taxon>Gadus</taxon>
    </lineage>
</organism>
<feature type="compositionally biased region" description="Low complexity" evidence="7">
    <location>
        <begin position="1141"/>
        <end position="1150"/>
    </location>
</feature>
<dbReference type="Pfam" id="PF01391">
    <property type="entry name" value="Collagen"/>
    <property type="match status" value="3"/>
</dbReference>
<feature type="region of interest" description="Disordered" evidence="7">
    <location>
        <begin position="917"/>
        <end position="1150"/>
    </location>
</feature>
<evidence type="ECO:0000256" key="3">
    <source>
        <dbReference type="ARBA" id="ARBA00022530"/>
    </source>
</evidence>